<protein>
    <recommendedName>
        <fullName evidence="3">BTB domain-containing protein</fullName>
    </recommendedName>
</protein>
<accession>A0A4Q2D0N6</accession>
<dbReference type="STRING" id="2316362.A0A4Q2D0N6"/>
<dbReference type="OrthoDB" id="3223751at2759"/>
<evidence type="ECO:0000313" key="1">
    <source>
        <dbReference type="EMBL" id="RXW11801.1"/>
    </source>
</evidence>
<comment type="caution">
    <text evidence="1">The sequence shown here is derived from an EMBL/GenBank/DDBJ whole genome shotgun (WGS) entry which is preliminary data.</text>
</comment>
<gene>
    <name evidence="1" type="ORF">EST38_g14054</name>
</gene>
<reference evidence="1 2" key="1">
    <citation type="submission" date="2019-01" db="EMBL/GenBank/DDBJ databases">
        <title>Draft genome sequence of Psathyrella aberdarensis IHI B618.</title>
        <authorList>
            <person name="Buettner E."/>
            <person name="Kellner H."/>
        </authorList>
    </citation>
    <scope>NUCLEOTIDE SEQUENCE [LARGE SCALE GENOMIC DNA]</scope>
    <source>
        <strain evidence="1 2">IHI B618</strain>
    </source>
</reference>
<organism evidence="1 2">
    <name type="scientific">Candolleomyces aberdarensis</name>
    <dbReference type="NCBI Taxonomy" id="2316362"/>
    <lineage>
        <taxon>Eukaryota</taxon>
        <taxon>Fungi</taxon>
        <taxon>Dikarya</taxon>
        <taxon>Basidiomycota</taxon>
        <taxon>Agaricomycotina</taxon>
        <taxon>Agaricomycetes</taxon>
        <taxon>Agaricomycetidae</taxon>
        <taxon>Agaricales</taxon>
        <taxon>Agaricineae</taxon>
        <taxon>Psathyrellaceae</taxon>
        <taxon>Candolleomyces</taxon>
    </lineage>
</organism>
<proteinExistence type="predicted"/>
<evidence type="ECO:0008006" key="3">
    <source>
        <dbReference type="Google" id="ProtNLM"/>
    </source>
</evidence>
<sequence length="256" mass="28689">MTTDNSSNATTQGATPRVGDMLLGGMVFFKALEETHDAINVEGRSKGYPLILEGYKARDFGALIKVLYPTSKDMVTGAYTLTKDEWIGVLNLSTRWQMDMMREFAIAKLSNLSLSPVEKVTLARDHKVAKWLQEGLNEILTQEDTLEPVELKSHLGLETAFRLVWIQNQSFKRPQISMDDPEAMYVHLMSVQNLRCKHCSNQPLPNGTYICPSSCGTDSASLKFIAPASRQSANTDTVNIEEVFKEEIASYESWNQ</sequence>
<dbReference type="Proteomes" id="UP000290288">
    <property type="component" value="Unassembled WGS sequence"/>
</dbReference>
<dbReference type="AlphaFoldDB" id="A0A4Q2D0N6"/>
<keyword evidence="2" id="KW-1185">Reference proteome</keyword>
<dbReference type="EMBL" id="SDEE01001592">
    <property type="protein sequence ID" value="RXW11801.1"/>
    <property type="molecule type" value="Genomic_DNA"/>
</dbReference>
<evidence type="ECO:0000313" key="2">
    <source>
        <dbReference type="Proteomes" id="UP000290288"/>
    </source>
</evidence>
<name>A0A4Q2D0N6_9AGAR</name>